<evidence type="ECO:0000256" key="3">
    <source>
        <dbReference type="ARBA" id="ARBA00022837"/>
    </source>
</evidence>
<keyword evidence="6" id="KW-1185">Reference proteome</keyword>
<dbReference type="GO" id="GO:0005509">
    <property type="term" value="F:calcium ion binding"/>
    <property type="evidence" value="ECO:0007669"/>
    <property type="project" value="InterPro"/>
</dbReference>
<dbReference type="InterPro" id="IPR018247">
    <property type="entry name" value="EF_Hand_1_Ca_BS"/>
</dbReference>
<accession>A0A8J2WJ36</accession>
<dbReference type="EMBL" id="CAKKLH010000223">
    <property type="protein sequence ID" value="CAH0106243.1"/>
    <property type="molecule type" value="Genomic_DNA"/>
</dbReference>
<dbReference type="AlphaFoldDB" id="A0A8J2WJ36"/>
<dbReference type="PANTHER" id="PTHR34524:SF6">
    <property type="entry name" value="CALCYPHOSINE LIKE"/>
    <property type="match status" value="1"/>
</dbReference>
<proteinExistence type="predicted"/>
<dbReference type="InterPro" id="IPR051581">
    <property type="entry name" value="Ca-bind"/>
</dbReference>
<sequence>MSREMVLNASEEFSSTAAAALLEKLRLQCLQRGVAGIKDFGRTFRIWDDNADRKISYQEFVKGLSDFGASLTKTEAQQLFHSMDKNNSGNIEYDELLIALRAFQKMDKTGDGIITTEDLKGVYNVRNHPKFLNGEKTEEQIFHEFLRTFDSPSGDGKVTQQEFEEYYAGVSASIDSDAYFDLMMRQAWKL</sequence>
<dbReference type="Gene3D" id="1.10.238.10">
    <property type="entry name" value="EF-hand"/>
    <property type="match status" value="2"/>
</dbReference>
<dbReference type="PANTHER" id="PTHR34524">
    <property type="entry name" value="CALCYPHOSIN"/>
    <property type="match status" value="1"/>
</dbReference>
<keyword evidence="2" id="KW-0677">Repeat</keyword>
<dbReference type="OrthoDB" id="444540at2759"/>
<keyword evidence="1" id="KW-0479">Metal-binding</keyword>
<keyword evidence="3" id="KW-0106">Calcium</keyword>
<dbReference type="Proteomes" id="UP000789390">
    <property type="component" value="Unassembled WGS sequence"/>
</dbReference>
<evidence type="ECO:0000313" key="6">
    <source>
        <dbReference type="Proteomes" id="UP000789390"/>
    </source>
</evidence>
<dbReference type="InterPro" id="IPR002048">
    <property type="entry name" value="EF_hand_dom"/>
</dbReference>
<dbReference type="PROSITE" id="PS00018">
    <property type="entry name" value="EF_HAND_1"/>
    <property type="match status" value="2"/>
</dbReference>
<gene>
    <name evidence="5" type="ORF">DGAL_LOCUS9395</name>
</gene>
<feature type="domain" description="EF-hand" evidence="4">
    <location>
        <begin position="71"/>
        <end position="106"/>
    </location>
</feature>
<reference evidence="5" key="1">
    <citation type="submission" date="2021-11" db="EMBL/GenBank/DDBJ databases">
        <authorList>
            <person name="Schell T."/>
        </authorList>
    </citation>
    <scope>NUCLEOTIDE SEQUENCE</scope>
    <source>
        <strain evidence="5">M5</strain>
    </source>
</reference>
<evidence type="ECO:0000259" key="4">
    <source>
        <dbReference type="PROSITE" id="PS50222"/>
    </source>
</evidence>
<dbReference type="SMART" id="SM00054">
    <property type="entry name" value="EFh"/>
    <property type="match status" value="3"/>
</dbReference>
<dbReference type="CDD" id="cd00051">
    <property type="entry name" value="EFh"/>
    <property type="match status" value="1"/>
</dbReference>
<protein>
    <recommendedName>
        <fullName evidence="4">EF-hand domain-containing protein</fullName>
    </recommendedName>
</protein>
<feature type="domain" description="EF-hand" evidence="4">
    <location>
        <begin position="35"/>
        <end position="70"/>
    </location>
</feature>
<evidence type="ECO:0000256" key="2">
    <source>
        <dbReference type="ARBA" id="ARBA00022737"/>
    </source>
</evidence>
<name>A0A8J2WJ36_9CRUS</name>
<dbReference type="Pfam" id="PF13499">
    <property type="entry name" value="EF-hand_7"/>
    <property type="match status" value="2"/>
</dbReference>
<dbReference type="SUPFAM" id="SSF47473">
    <property type="entry name" value="EF-hand"/>
    <property type="match status" value="1"/>
</dbReference>
<comment type="caution">
    <text evidence="5">The sequence shown here is derived from an EMBL/GenBank/DDBJ whole genome shotgun (WGS) entry which is preliminary data.</text>
</comment>
<organism evidence="5 6">
    <name type="scientific">Daphnia galeata</name>
    <dbReference type="NCBI Taxonomy" id="27404"/>
    <lineage>
        <taxon>Eukaryota</taxon>
        <taxon>Metazoa</taxon>
        <taxon>Ecdysozoa</taxon>
        <taxon>Arthropoda</taxon>
        <taxon>Crustacea</taxon>
        <taxon>Branchiopoda</taxon>
        <taxon>Diplostraca</taxon>
        <taxon>Cladocera</taxon>
        <taxon>Anomopoda</taxon>
        <taxon>Daphniidae</taxon>
        <taxon>Daphnia</taxon>
    </lineage>
</organism>
<dbReference type="InterPro" id="IPR011992">
    <property type="entry name" value="EF-hand-dom_pair"/>
</dbReference>
<evidence type="ECO:0000313" key="5">
    <source>
        <dbReference type="EMBL" id="CAH0106243.1"/>
    </source>
</evidence>
<dbReference type="PROSITE" id="PS50222">
    <property type="entry name" value="EF_HAND_2"/>
    <property type="match status" value="2"/>
</dbReference>
<evidence type="ECO:0000256" key="1">
    <source>
        <dbReference type="ARBA" id="ARBA00022723"/>
    </source>
</evidence>